<keyword evidence="3" id="KW-1185">Reference proteome</keyword>
<feature type="transmembrane region" description="Helical" evidence="1">
    <location>
        <begin position="241"/>
        <end position="258"/>
    </location>
</feature>
<feature type="transmembrane region" description="Helical" evidence="1">
    <location>
        <begin position="117"/>
        <end position="135"/>
    </location>
</feature>
<comment type="caution">
    <text evidence="2">The sequence shown here is derived from an EMBL/GenBank/DDBJ whole genome shotgun (WGS) entry which is preliminary data.</text>
</comment>
<name>A0ABP3KET8_9ACTN</name>
<keyword evidence="1" id="KW-0812">Transmembrane</keyword>
<proteinExistence type="predicted"/>
<accession>A0ABP3KET8</accession>
<reference evidence="3" key="1">
    <citation type="journal article" date="2019" name="Int. J. Syst. Evol. Microbiol.">
        <title>The Global Catalogue of Microorganisms (GCM) 10K type strain sequencing project: providing services to taxonomists for standard genome sequencing and annotation.</title>
        <authorList>
            <consortium name="The Broad Institute Genomics Platform"/>
            <consortium name="The Broad Institute Genome Sequencing Center for Infectious Disease"/>
            <person name="Wu L."/>
            <person name="Ma J."/>
        </authorList>
    </citation>
    <scope>NUCLEOTIDE SEQUENCE [LARGE SCALE GENOMIC DNA]</scope>
    <source>
        <strain evidence="3">JCM 4805</strain>
    </source>
</reference>
<evidence type="ECO:0000313" key="3">
    <source>
        <dbReference type="Proteomes" id="UP001500909"/>
    </source>
</evidence>
<evidence type="ECO:0008006" key="4">
    <source>
        <dbReference type="Google" id="ProtNLM"/>
    </source>
</evidence>
<protein>
    <recommendedName>
        <fullName evidence="4">ABC transporter permease</fullName>
    </recommendedName>
</protein>
<dbReference type="RefSeq" id="WP_346097264.1">
    <property type="nucleotide sequence ID" value="NZ_BAAABY010000033.1"/>
</dbReference>
<dbReference type="EMBL" id="BAAABY010000033">
    <property type="protein sequence ID" value="GAA0478100.1"/>
    <property type="molecule type" value="Genomic_DNA"/>
</dbReference>
<evidence type="ECO:0000256" key="1">
    <source>
        <dbReference type="SAM" id="Phobius"/>
    </source>
</evidence>
<organism evidence="2 3">
    <name type="scientific">Streptomyces olivaceiscleroticus</name>
    <dbReference type="NCBI Taxonomy" id="68245"/>
    <lineage>
        <taxon>Bacteria</taxon>
        <taxon>Bacillati</taxon>
        <taxon>Actinomycetota</taxon>
        <taxon>Actinomycetes</taxon>
        <taxon>Kitasatosporales</taxon>
        <taxon>Streptomycetaceae</taxon>
        <taxon>Streptomyces</taxon>
    </lineage>
</organism>
<dbReference type="Proteomes" id="UP001500909">
    <property type="component" value="Unassembled WGS sequence"/>
</dbReference>
<keyword evidence="1" id="KW-1133">Transmembrane helix</keyword>
<feature type="transmembrane region" description="Helical" evidence="1">
    <location>
        <begin position="165"/>
        <end position="198"/>
    </location>
</feature>
<keyword evidence="1" id="KW-0472">Membrane</keyword>
<evidence type="ECO:0000313" key="2">
    <source>
        <dbReference type="EMBL" id="GAA0478100.1"/>
    </source>
</evidence>
<feature type="transmembrane region" description="Helical" evidence="1">
    <location>
        <begin position="43"/>
        <end position="62"/>
    </location>
</feature>
<gene>
    <name evidence="2" type="ORF">GCM10010361_48270</name>
</gene>
<sequence length="277" mass="29076">MGVGQRIRTTYSGIPGPLAAAAALTTPTRPDRIEDPLIARVRVARTALGLVATAWLLLTYPLREGRADYVFGQLLNLLFGCGVLLVSGTVGVTAFCLAARRPLGRMYAGRVGGPLRALAALPLGAGLVWLTAAVLKGDVVSTSMIGAHDFFGGFFGTTVGTLISGLFMAALFFAGGLLCLVVLVSAACFTLVAAVRGLNSCFRTADVHELLPAMLSPLLVWSLFVVQLVDGPDVVAPPEVFLPFLLGGPLSVTALAVWEVRRLRSRYGVTLRAALGR</sequence>
<feature type="transmembrane region" description="Helical" evidence="1">
    <location>
        <begin position="74"/>
        <end position="97"/>
    </location>
</feature>